<accession>A0A385ULU3</accession>
<dbReference type="EMBL" id="MH285877">
    <property type="protein sequence ID" value="AYB71469.1"/>
    <property type="molecule type" value="Genomic_DNA"/>
</dbReference>
<evidence type="ECO:0000313" key="1">
    <source>
        <dbReference type="EMBL" id="AYB71469.1"/>
    </source>
</evidence>
<dbReference type="AlphaFoldDB" id="A0A385ULU3"/>
<sequence>MYNFLHFSRYCIFEFQVVFSIFLLLITRSLYCLDSFTSDLLFYSWRILKLLNFKAFNNYIGSSVSNFWLLKVSYLIRNGRYNYRFRKVRFSGSLQFKIIELSFIILIRPYFNKFFVDFLLISEYVCVNNKWICFVSLYFINFIVKF</sequence>
<keyword evidence="1" id="KW-0150">Chloroplast</keyword>
<name>A0A385ULU3_9EUGL</name>
<organism evidence="1">
    <name type="scientific">Trachelomonas grandis</name>
    <dbReference type="NCBI Taxonomy" id="215769"/>
    <lineage>
        <taxon>Eukaryota</taxon>
        <taxon>Discoba</taxon>
        <taxon>Euglenozoa</taxon>
        <taxon>Euglenida</taxon>
        <taxon>Spirocuta</taxon>
        <taxon>Euglenophyceae</taxon>
        <taxon>Euglenales</taxon>
        <taxon>Euglenaceae</taxon>
        <taxon>Trachelomonas</taxon>
    </lineage>
</organism>
<keyword evidence="1" id="KW-0934">Plastid</keyword>
<reference evidence="1" key="1">
    <citation type="journal article" date="2018" name="J. Eukaryot. Microbiol.">
        <title>Intrageneric Variability Between the Chloroplast Genomes of Trachelomonas grandis and Trachelomonas volvocina and Phylogenomic Analysis of Phototrophic Euglenoids.</title>
        <authorList>
            <person name="Dabbagh N."/>
            <person name="Preisfeld A."/>
        </authorList>
    </citation>
    <scope>NUCLEOTIDE SEQUENCE</scope>
</reference>
<protein>
    <submittedName>
        <fullName evidence="1">Uncharacterized protein</fullName>
    </submittedName>
</protein>
<proteinExistence type="predicted"/>
<geneLocation type="chloroplast" evidence="1"/>